<dbReference type="Pfam" id="PF07897">
    <property type="entry name" value="EAR"/>
    <property type="match status" value="1"/>
</dbReference>
<feature type="region of interest" description="Disordered" evidence="5">
    <location>
        <begin position="186"/>
        <end position="252"/>
    </location>
</feature>
<dbReference type="GO" id="GO:0007165">
    <property type="term" value="P:signal transduction"/>
    <property type="evidence" value="ECO:0007669"/>
    <property type="project" value="InterPro"/>
</dbReference>
<dbReference type="InterPro" id="IPR032308">
    <property type="entry name" value="TDBD"/>
</dbReference>
<feature type="domain" description="Ethylene-responsive binding factor-associated repression" evidence="6">
    <location>
        <begin position="48"/>
        <end position="82"/>
    </location>
</feature>
<evidence type="ECO:0000256" key="5">
    <source>
        <dbReference type="SAM" id="MobiDB-lite"/>
    </source>
</evidence>
<dbReference type="OrthoDB" id="667358at2759"/>
<dbReference type="GeneID" id="107788629"/>
<comment type="function">
    <text evidence="4">Acts as a negative regulator of abscisic acid (ABA) response.</text>
</comment>
<dbReference type="Proteomes" id="UP000790787">
    <property type="component" value="Chromosome 3"/>
</dbReference>
<dbReference type="KEGG" id="nta:107788629"/>
<dbReference type="Pfam" id="PF16136">
    <property type="entry name" value="NLS_NINJA_AFP"/>
    <property type="match status" value="1"/>
</dbReference>
<dbReference type="PANTHER" id="PTHR31413:SF31">
    <property type="entry name" value="NINJA-FAMILY PROTEIN AFP3"/>
    <property type="match status" value="1"/>
</dbReference>
<feature type="domain" description="Tify" evidence="7">
    <location>
        <begin position="299"/>
        <end position="331"/>
    </location>
</feature>
<dbReference type="PANTHER" id="PTHR31413">
    <property type="entry name" value="AFP HOMOLOG 2"/>
    <property type="match status" value="1"/>
</dbReference>
<keyword evidence="3 4" id="KW-0539">Nucleus</keyword>
<dbReference type="AlphaFoldDB" id="A0A1S3ZMN8"/>
<proteinExistence type="inferred from homology"/>
<gene>
    <name evidence="9" type="primary">LOC107788629</name>
</gene>
<dbReference type="RefSeq" id="XP_016465805.1">
    <property type="nucleotide sequence ID" value="XM_016610319.1"/>
</dbReference>
<keyword evidence="8" id="KW-1185">Reference proteome</keyword>
<reference evidence="9" key="2">
    <citation type="submission" date="2025-08" db="UniProtKB">
        <authorList>
            <consortium name="RefSeq"/>
        </authorList>
    </citation>
    <scope>IDENTIFICATION</scope>
    <source>
        <tissue evidence="9">Leaf</tissue>
    </source>
</reference>
<organism evidence="8 9">
    <name type="scientific">Nicotiana tabacum</name>
    <name type="common">Common tobacco</name>
    <dbReference type="NCBI Taxonomy" id="4097"/>
    <lineage>
        <taxon>Eukaryota</taxon>
        <taxon>Viridiplantae</taxon>
        <taxon>Streptophyta</taxon>
        <taxon>Embryophyta</taxon>
        <taxon>Tracheophyta</taxon>
        <taxon>Spermatophyta</taxon>
        <taxon>Magnoliopsida</taxon>
        <taxon>eudicotyledons</taxon>
        <taxon>Gunneridae</taxon>
        <taxon>Pentapetalae</taxon>
        <taxon>asterids</taxon>
        <taxon>lamiids</taxon>
        <taxon>Solanales</taxon>
        <taxon>Solanaceae</taxon>
        <taxon>Nicotianoideae</taxon>
        <taxon>Nicotianeae</taxon>
        <taxon>Nicotiana</taxon>
    </lineage>
</organism>
<feature type="compositionally biased region" description="Polar residues" evidence="5">
    <location>
        <begin position="208"/>
        <end position="221"/>
    </location>
</feature>
<evidence type="ECO:0000256" key="4">
    <source>
        <dbReference type="RuleBase" id="RU369029"/>
    </source>
</evidence>
<accession>A0A1S3ZMN8</accession>
<evidence type="ECO:0000313" key="8">
    <source>
        <dbReference type="Proteomes" id="UP000790787"/>
    </source>
</evidence>
<evidence type="ECO:0000259" key="7">
    <source>
        <dbReference type="Pfam" id="PF16135"/>
    </source>
</evidence>
<comment type="subcellular location">
    <subcellularLocation>
        <location evidence="1 4">Nucleus</location>
    </subcellularLocation>
</comment>
<evidence type="ECO:0000256" key="2">
    <source>
        <dbReference type="ARBA" id="ARBA00006081"/>
    </source>
</evidence>
<dbReference type="InterPro" id="IPR032310">
    <property type="entry name" value="NLS_NINJA_AFP-like"/>
</dbReference>
<dbReference type="GO" id="GO:0005634">
    <property type="term" value="C:nucleus"/>
    <property type="evidence" value="ECO:0000318"/>
    <property type="project" value="GO_Central"/>
</dbReference>
<evidence type="ECO:0000256" key="1">
    <source>
        <dbReference type="ARBA" id="ARBA00004123"/>
    </source>
</evidence>
<dbReference type="Pfam" id="PF16135">
    <property type="entry name" value="TDBD"/>
    <property type="match status" value="1"/>
</dbReference>
<sequence length="339" mass="37247">MAETEENRGKRSLSMQMNGFSRDLLHKFMNGNNFKGKLQQIPPNENHEDEDDIELSLGLSLNGRFGVDPERAKRLKRSSSINNVVFINGEDSNNSRGFPFGSYATLARTCSLPVETEEECRKRKEIQSLRRLEAKRKRWEKLQNVRVVKDSVDLEENREENGNGYSNGQGSVGNIIYVNNENSLPLSQGSMGSQGSGSSGISDLGSQPIQGPSDCTGTNIPASIKSAEQEHEQEPVAAQPETTSEKAPSICNGNASKETKEMIKNFMLNMPCVSTKGDGPNGKKIEGFLYRYKKGEEVRIVCVCHGNFLSPAEFVKHAGGSDVANPLRHIVVNPAPLMG</sequence>
<dbReference type="InterPro" id="IPR012463">
    <property type="entry name" value="Ninja_motif"/>
</dbReference>
<dbReference type="GO" id="GO:0045892">
    <property type="term" value="P:negative regulation of DNA-templated transcription"/>
    <property type="evidence" value="ECO:0000318"/>
    <property type="project" value="GO_Central"/>
</dbReference>
<evidence type="ECO:0000313" key="9">
    <source>
        <dbReference type="RefSeq" id="XP_016465805.1"/>
    </source>
</evidence>
<evidence type="ECO:0000259" key="6">
    <source>
        <dbReference type="Pfam" id="PF07897"/>
    </source>
</evidence>
<dbReference type="InterPro" id="IPR031307">
    <property type="entry name" value="Ninja_fam"/>
</dbReference>
<dbReference type="RefSeq" id="XP_016465805.1">
    <property type="nucleotide sequence ID" value="XM_016610319.2"/>
</dbReference>
<feature type="compositionally biased region" description="Polar residues" evidence="5">
    <location>
        <begin position="240"/>
        <end position="252"/>
    </location>
</feature>
<evidence type="ECO:0000256" key="3">
    <source>
        <dbReference type="ARBA" id="ARBA00023242"/>
    </source>
</evidence>
<dbReference type="STRING" id="4097.A0A1S3ZMN8"/>
<name>A0A1S3ZMN8_TOBAC</name>
<reference evidence="8" key="1">
    <citation type="journal article" date="2014" name="Nat. Commun.">
        <title>The tobacco genome sequence and its comparison with those of tomato and potato.</title>
        <authorList>
            <person name="Sierro N."/>
            <person name="Battey J.N."/>
            <person name="Ouadi S."/>
            <person name="Bakaher N."/>
            <person name="Bovet L."/>
            <person name="Willig A."/>
            <person name="Goepfert S."/>
            <person name="Peitsch M.C."/>
            <person name="Ivanov N.V."/>
        </authorList>
    </citation>
    <scope>NUCLEOTIDE SEQUENCE [LARGE SCALE GENOMIC DNA]</scope>
</reference>
<protein>
    <recommendedName>
        <fullName evidence="4">Ninja-family protein</fullName>
    </recommendedName>
    <alternativeName>
        <fullName evidence="4">ABI-binding protein</fullName>
    </alternativeName>
</protein>
<dbReference type="OMA" id="ERNCEDE"/>
<dbReference type="PaxDb" id="4097-A0A1S3ZMN8"/>
<comment type="similarity">
    <text evidence="2 4">Belongs to the Ninja family.</text>
</comment>